<dbReference type="InterPro" id="IPR019787">
    <property type="entry name" value="Znf_PHD-finger"/>
</dbReference>
<dbReference type="GO" id="GO:0005694">
    <property type="term" value="C:chromosome"/>
    <property type="evidence" value="ECO:0007669"/>
    <property type="project" value="UniProtKB-SubCell"/>
</dbReference>
<dbReference type="InterPro" id="IPR011011">
    <property type="entry name" value="Znf_FYVE_PHD"/>
</dbReference>
<dbReference type="AlphaFoldDB" id="A0A5D3AY30"/>
<dbReference type="Gene3D" id="3.30.40.10">
    <property type="entry name" value="Zinc/RING finger domain, C3HC4 (zinc finger)"/>
    <property type="match status" value="1"/>
</dbReference>
<dbReference type="Gene3D" id="3.30.900.10">
    <property type="entry name" value="HORMA domain"/>
    <property type="match status" value="1"/>
</dbReference>
<feature type="domain" description="HORMA" evidence="12">
    <location>
        <begin position="87"/>
        <end position="354"/>
    </location>
</feature>
<feature type="compositionally biased region" description="Basic and acidic residues" evidence="10">
    <location>
        <begin position="568"/>
        <end position="579"/>
    </location>
</feature>
<evidence type="ECO:0000313" key="14">
    <source>
        <dbReference type="Proteomes" id="UP000322245"/>
    </source>
</evidence>
<keyword evidence="3" id="KW-0158">Chromosome</keyword>
<keyword evidence="6" id="KW-0862">Zinc</keyword>
<dbReference type="PANTHER" id="PTHR48225">
    <property type="entry name" value="HORMA DOMAIN-CONTAINING PROTEIN 1"/>
    <property type="match status" value="1"/>
</dbReference>
<dbReference type="PROSITE" id="PS50016">
    <property type="entry name" value="ZF_PHD_2"/>
    <property type="match status" value="1"/>
</dbReference>
<feature type="compositionally biased region" description="Polar residues" evidence="10">
    <location>
        <begin position="627"/>
        <end position="645"/>
    </location>
</feature>
<dbReference type="Proteomes" id="UP000322245">
    <property type="component" value="Unassembled WGS sequence"/>
</dbReference>
<feature type="compositionally biased region" description="Basic residues" evidence="10">
    <location>
        <begin position="605"/>
        <end position="619"/>
    </location>
</feature>
<evidence type="ECO:0000256" key="9">
    <source>
        <dbReference type="PROSITE-ProRule" id="PRU00146"/>
    </source>
</evidence>
<evidence type="ECO:0000259" key="11">
    <source>
        <dbReference type="PROSITE" id="PS50016"/>
    </source>
</evidence>
<accession>A0A5D3AY30</accession>
<dbReference type="PROSITE" id="PS01359">
    <property type="entry name" value="ZF_PHD_1"/>
    <property type="match status" value="1"/>
</dbReference>
<feature type="compositionally biased region" description="Polar residues" evidence="10">
    <location>
        <begin position="514"/>
        <end position="527"/>
    </location>
</feature>
<keyword evidence="8" id="KW-0469">Meiosis</keyword>
<evidence type="ECO:0000256" key="2">
    <source>
        <dbReference type="ARBA" id="ARBA00004286"/>
    </source>
</evidence>
<comment type="caution">
    <text evidence="13">The sequence shown here is derived from an EMBL/GenBank/DDBJ whole genome shotgun (WGS) entry which is preliminary data.</text>
</comment>
<feature type="region of interest" description="Disordered" evidence="10">
    <location>
        <begin position="1"/>
        <end position="83"/>
    </location>
</feature>
<feature type="region of interest" description="Disordered" evidence="10">
    <location>
        <begin position="853"/>
        <end position="904"/>
    </location>
</feature>
<protein>
    <recommendedName>
        <fullName evidence="15">HORMA domain-containing protein</fullName>
    </recommendedName>
</protein>
<gene>
    <name evidence="13" type="ORF">B9479_004522</name>
</gene>
<feature type="compositionally biased region" description="Low complexity" evidence="10">
    <location>
        <begin position="894"/>
        <end position="904"/>
    </location>
</feature>
<keyword evidence="5 9" id="KW-0863">Zinc-finger</keyword>
<dbReference type="InterPro" id="IPR051294">
    <property type="entry name" value="HORMA_MeioticProgression"/>
</dbReference>
<feature type="region of interest" description="Disordered" evidence="10">
    <location>
        <begin position="447"/>
        <end position="467"/>
    </location>
</feature>
<evidence type="ECO:0008006" key="15">
    <source>
        <dbReference type="Google" id="ProtNLM"/>
    </source>
</evidence>
<feature type="compositionally biased region" description="Low complexity" evidence="10">
    <location>
        <begin position="55"/>
        <end position="76"/>
    </location>
</feature>
<dbReference type="GO" id="GO:0051598">
    <property type="term" value="P:meiotic recombination checkpoint signaling"/>
    <property type="evidence" value="ECO:0007669"/>
    <property type="project" value="TreeGrafter"/>
</dbReference>
<feature type="compositionally biased region" description="Polar residues" evidence="10">
    <location>
        <begin position="539"/>
        <end position="552"/>
    </location>
</feature>
<dbReference type="EMBL" id="NIDF01000053">
    <property type="protein sequence ID" value="TYJ54766.1"/>
    <property type="molecule type" value="Genomic_DNA"/>
</dbReference>
<evidence type="ECO:0000256" key="5">
    <source>
        <dbReference type="ARBA" id="ARBA00022771"/>
    </source>
</evidence>
<organism evidence="13 14">
    <name type="scientific">Cryptococcus floricola</name>
    <dbReference type="NCBI Taxonomy" id="2591691"/>
    <lineage>
        <taxon>Eukaryota</taxon>
        <taxon>Fungi</taxon>
        <taxon>Dikarya</taxon>
        <taxon>Basidiomycota</taxon>
        <taxon>Agaricomycotina</taxon>
        <taxon>Tremellomycetes</taxon>
        <taxon>Tremellales</taxon>
        <taxon>Cryptococcaceae</taxon>
        <taxon>Cryptococcus</taxon>
    </lineage>
</organism>
<dbReference type="PROSITE" id="PS50815">
    <property type="entry name" value="HORMA"/>
    <property type="match status" value="1"/>
</dbReference>
<dbReference type="Pfam" id="PF00628">
    <property type="entry name" value="PHD"/>
    <property type="match status" value="1"/>
</dbReference>
<reference evidence="13 14" key="1">
    <citation type="submission" date="2017-05" db="EMBL/GenBank/DDBJ databases">
        <title>The Genome Sequence of Tsuchiyaea wingfieldii DSM 27421.</title>
        <authorList>
            <person name="Cuomo C."/>
            <person name="Passer A."/>
            <person name="Billmyre B."/>
            <person name="Heitman J."/>
        </authorList>
    </citation>
    <scope>NUCLEOTIDE SEQUENCE [LARGE SCALE GENOMIC DNA]</scope>
    <source>
        <strain evidence="13 14">DSM 27421</strain>
    </source>
</reference>
<dbReference type="InterPro" id="IPR003511">
    <property type="entry name" value="HORMA_dom"/>
</dbReference>
<dbReference type="GO" id="GO:0008270">
    <property type="term" value="F:zinc ion binding"/>
    <property type="evidence" value="ECO:0007669"/>
    <property type="project" value="UniProtKB-KW"/>
</dbReference>
<sequence>MPAKQAFRPPKPIQKSAKTTTAAATSTTTKTTAAAKSKAKQPRNAQKQTTTVAPQELAQTQAQSQVQAQSQRVEQSTGQDQSVVTQTESLAIMRVSLEASLGAICYLRRLLPDDSFVDTYMASSTAVPDKTPEQQYGLSQPDPNSQMGSQSHGSQQSQSKGFKYPKISDSSPEGRRLLSLIDDGVMDAISKGYLRSFMFILFLDKDDPFNIIESYTFNFFYTGASNAPSLSMTHTTGNPSGYVNGDVEVETVGAVKTSVELEAPKTHQDCRKAVKAMMKTLIIKCQKLPDLPRQRYVDFKLSYNESAPPDYEAPGFKDCSGISLLMATCDVDAAPSNIQMGNTATGSHGISVTAQSIAEYLPSRLDSDERHGVSDPGDVEKEHEEQMTNAKKRKVAWCADLPVYDRKIYEPDSMDPHSVVIPELEESNISAGKLKQPLGKLREDGTVEPMFKPGMRPDSPNAAGKKRARDMFDEDLLELSGAQREPTIVSRSASVVQSVYDHDADGETEFEGSQVANVANGAQASRVSTREATREPTEQPRNVSVFQDTDTPPDSGALVPDPAPDRQPLQDKDPNERPRKSPKTTGKSTATGTDNSNITGQSSSKSKKKQGSKKSHKKAPVSDKSPTDTGNPVATTPASRPTSPRKTAAQKMALAAASPDKQKPTTSKSAAPRVDTHVVEVEGRDPVTCFCGSVDEDDASIQCDGCGHWVHLPCVGFSVLRAAAQTQDWFCILCQMDKDDKYTWTKNDYKQVREGMARLAIVRRLVSRIRGEGGIGNEVSQYTESLNCTKKTLKRALATLHEDGFIDGAHGSRRGKKAYYKYLQNPDTSKRLVEYFDPGAGVEIDLFPFRKAQHSDDQTDEPTEPLPSSQGVPMPDLPSTSSSNKPSGMLDLNSSRTSSSTVRTTFGNSIPCLDKYPVNQWMLPAIRSSRAEEPIGLLENW</sequence>
<keyword evidence="7" id="KW-0539">Nucleus</keyword>
<feature type="compositionally biased region" description="Polar residues" evidence="10">
    <location>
        <begin position="43"/>
        <end position="53"/>
    </location>
</feature>
<keyword evidence="4" id="KW-0479">Metal-binding</keyword>
<feature type="compositionally biased region" description="Low complexity" evidence="10">
    <location>
        <begin position="145"/>
        <end position="159"/>
    </location>
</feature>
<feature type="compositionally biased region" description="Polar residues" evidence="10">
    <location>
        <begin position="133"/>
        <end position="144"/>
    </location>
</feature>
<evidence type="ECO:0000256" key="8">
    <source>
        <dbReference type="ARBA" id="ARBA00023254"/>
    </source>
</evidence>
<evidence type="ECO:0000256" key="1">
    <source>
        <dbReference type="ARBA" id="ARBA00004123"/>
    </source>
</evidence>
<evidence type="ECO:0000256" key="6">
    <source>
        <dbReference type="ARBA" id="ARBA00022833"/>
    </source>
</evidence>
<dbReference type="InterPro" id="IPR036570">
    <property type="entry name" value="HORMA_dom_sf"/>
</dbReference>
<evidence type="ECO:0000256" key="10">
    <source>
        <dbReference type="SAM" id="MobiDB-lite"/>
    </source>
</evidence>
<dbReference type="SUPFAM" id="SSF57903">
    <property type="entry name" value="FYVE/PHD zinc finger"/>
    <property type="match status" value="1"/>
</dbReference>
<evidence type="ECO:0000256" key="7">
    <source>
        <dbReference type="ARBA" id="ARBA00023242"/>
    </source>
</evidence>
<name>A0A5D3AY30_9TREE</name>
<dbReference type="InterPro" id="IPR013083">
    <property type="entry name" value="Znf_RING/FYVE/PHD"/>
</dbReference>
<proteinExistence type="predicted"/>
<feature type="region of interest" description="Disordered" evidence="10">
    <location>
        <begin position="510"/>
        <end position="675"/>
    </location>
</feature>
<dbReference type="GO" id="GO:0005634">
    <property type="term" value="C:nucleus"/>
    <property type="evidence" value="ECO:0007669"/>
    <property type="project" value="UniProtKB-SubCell"/>
</dbReference>
<feature type="compositionally biased region" description="Polar residues" evidence="10">
    <location>
        <begin position="583"/>
        <end position="599"/>
    </location>
</feature>
<feature type="compositionally biased region" description="Basic and acidic residues" evidence="10">
    <location>
        <begin position="528"/>
        <end position="538"/>
    </location>
</feature>
<evidence type="ECO:0000259" key="12">
    <source>
        <dbReference type="PROSITE" id="PS50815"/>
    </source>
</evidence>
<feature type="compositionally biased region" description="Low complexity" evidence="10">
    <location>
        <begin position="15"/>
        <end position="36"/>
    </location>
</feature>
<evidence type="ECO:0000256" key="4">
    <source>
        <dbReference type="ARBA" id="ARBA00022723"/>
    </source>
</evidence>
<evidence type="ECO:0000256" key="3">
    <source>
        <dbReference type="ARBA" id="ARBA00022454"/>
    </source>
</evidence>
<keyword evidence="14" id="KW-1185">Reference proteome</keyword>
<dbReference type="PANTHER" id="PTHR48225:SF7">
    <property type="entry name" value="MEIOSIS-SPECIFIC PROTEIN HOP1"/>
    <property type="match status" value="1"/>
</dbReference>
<dbReference type="InterPro" id="IPR019786">
    <property type="entry name" value="Zinc_finger_PHD-type_CS"/>
</dbReference>
<comment type="subcellular location">
    <subcellularLocation>
        <location evidence="2">Chromosome</location>
    </subcellularLocation>
    <subcellularLocation>
        <location evidence="1">Nucleus</location>
    </subcellularLocation>
</comment>
<dbReference type="SMART" id="SM00249">
    <property type="entry name" value="PHD"/>
    <property type="match status" value="1"/>
</dbReference>
<feature type="domain" description="PHD-type" evidence="11">
    <location>
        <begin position="686"/>
        <end position="737"/>
    </location>
</feature>
<dbReference type="SUPFAM" id="SSF56019">
    <property type="entry name" value="The spindle assembly checkpoint protein mad2"/>
    <property type="match status" value="1"/>
</dbReference>
<feature type="region of interest" description="Disordered" evidence="10">
    <location>
        <begin position="125"/>
        <end position="172"/>
    </location>
</feature>
<dbReference type="Pfam" id="PF02301">
    <property type="entry name" value="HORMA"/>
    <property type="match status" value="1"/>
</dbReference>
<dbReference type="GO" id="GO:0007130">
    <property type="term" value="P:synaptonemal complex assembly"/>
    <property type="evidence" value="ECO:0007669"/>
    <property type="project" value="TreeGrafter"/>
</dbReference>
<dbReference type="InterPro" id="IPR001965">
    <property type="entry name" value="Znf_PHD"/>
</dbReference>
<evidence type="ECO:0000313" key="13">
    <source>
        <dbReference type="EMBL" id="TYJ54766.1"/>
    </source>
</evidence>